<protein>
    <submittedName>
        <fullName evidence="1">Uncharacterized protein</fullName>
    </submittedName>
</protein>
<dbReference type="Proteomes" id="UP001610444">
    <property type="component" value="Unassembled WGS sequence"/>
</dbReference>
<name>A0ABR4JYN0_9EURO</name>
<dbReference type="EMBL" id="JBFXLR010000038">
    <property type="protein sequence ID" value="KAL2845089.1"/>
    <property type="molecule type" value="Genomic_DNA"/>
</dbReference>
<reference evidence="1 2" key="1">
    <citation type="submission" date="2024-07" db="EMBL/GenBank/DDBJ databases">
        <title>Section-level genome sequencing and comparative genomics of Aspergillus sections Usti and Cavernicolus.</title>
        <authorList>
            <consortium name="Lawrence Berkeley National Laboratory"/>
            <person name="Nybo J.L."/>
            <person name="Vesth T.C."/>
            <person name="Theobald S."/>
            <person name="Frisvad J.C."/>
            <person name="Larsen T.O."/>
            <person name="Kjaerboelling I."/>
            <person name="Rothschild-Mancinelli K."/>
            <person name="Lyhne E.K."/>
            <person name="Kogle M.E."/>
            <person name="Barry K."/>
            <person name="Clum A."/>
            <person name="Na H."/>
            <person name="Ledsgaard L."/>
            <person name="Lin J."/>
            <person name="Lipzen A."/>
            <person name="Kuo A."/>
            <person name="Riley R."/>
            <person name="Mondo S."/>
            <person name="LaButti K."/>
            <person name="Haridas S."/>
            <person name="Pangalinan J."/>
            <person name="Salamov A.A."/>
            <person name="Simmons B.A."/>
            <person name="Magnuson J.K."/>
            <person name="Chen J."/>
            <person name="Drula E."/>
            <person name="Henrissat B."/>
            <person name="Wiebenga A."/>
            <person name="Lubbers R.J."/>
            <person name="Gomes A.C."/>
            <person name="Macurrencykelacurrency M.R."/>
            <person name="Stajich J."/>
            <person name="Grigoriev I.V."/>
            <person name="Mortensen U.H."/>
            <person name="De vries R.P."/>
            <person name="Baker S.E."/>
            <person name="Andersen M.R."/>
        </authorList>
    </citation>
    <scope>NUCLEOTIDE SEQUENCE [LARGE SCALE GENOMIC DNA]</scope>
    <source>
        <strain evidence="1 2">CBS 756.74</strain>
    </source>
</reference>
<keyword evidence="2" id="KW-1185">Reference proteome</keyword>
<gene>
    <name evidence="1" type="ORF">BJX68DRAFT_256892</name>
</gene>
<comment type="caution">
    <text evidence="1">The sequence shown here is derived from an EMBL/GenBank/DDBJ whole genome shotgun (WGS) entry which is preliminary data.</text>
</comment>
<evidence type="ECO:0000313" key="1">
    <source>
        <dbReference type="EMBL" id="KAL2845089.1"/>
    </source>
</evidence>
<sequence length="314" mass="36425">MGTWPNFVPRWGRLPVEQYLIRNWNHSSPEPPPQQRSRLIHEYIHLDAIPKEWDPTDFGEAWYEPDPTDGDPAFAPTRIPTDHEIETILRNPVMLRTYYGDGGEEAEGDDRKFGEYTQVSDTYDAVADVYALNNRALFDFGLDWRRVFEVLPEIAGCARYGSLYDAADGNNVVEIQPLASYSRWPDLEMLDDDFVDLAEEIRISKAEYPNWKEDPDILLEPGDTTIRSLLRTATISWIIIVDETTFKTDELLIVYFDMHQNVTVEGRLELDQGYIDEMLMRWEDGGRPLGIVMENGTVGERYRLSSEEGRRFFR</sequence>
<dbReference type="GeneID" id="98158411"/>
<evidence type="ECO:0000313" key="2">
    <source>
        <dbReference type="Proteomes" id="UP001610444"/>
    </source>
</evidence>
<dbReference type="RefSeq" id="XP_070896446.1">
    <property type="nucleotide sequence ID" value="XM_071043247.1"/>
</dbReference>
<accession>A0ABR4JYN0</accession>
<organism evidence="1 2">
    <name type="scientific">Aspergillus pseudodeflectus</name>
    <dbReference type="NCBI Taxonomy" id="176178"/>
    <lineage>
        <taxon>Eukaryota</taxon>
        <taxon>Fungi</taxon>
        <taxon>Dikarya</taxon>
        <taxon>Ascomycota</taxon>
        <taxon>Pezizomycotina</taxon>
        <taxon>Eurotiomycetes</taxon>
        <taxon>Eurotiomycetidae</taxon>
        <taxon>Eurotiales</taxon>
        <taxon>Aspergillaceae</taxon>
        <taxon>Aspergillus</taxon>
        <taxon>Aspergillus subgen. Nidulantes</taxon>
    </lineage>
</organism>
<proteinExistence type="predicted"/>